<feature type="compositionally biased region" description="Basic residues" evidence="1">
    <location>
        <begin position="96"/>
        <end position="110"/>
    </location>
</feature>
<accession>A0ABN9T4F9</accession>
<feature type="signal peptide" evidence="2">
    <location>
        <begin position="1"/>
        <end position="26"/>
    </location>
</feature>
<evidence type="ECO:0000256" key="2">
    <source>
        <dbReference type="SAM" id="SignalP"/>
    </source>
</evidence>
<evidence type="ECO:0000256" key="1">
    <source>
        <dbReference type="SAM" id="MobiDB-lite"/>
    </source>
</evidence>
<dbReference type="InterPro" id="IPR009012">
    <property type="entry name" value="GrpE_head"/>
</dbReference>
<feature type="compositionally biased region" description="Basic and acidic residues" evidence="1">
    <location>
        <begin position="80"/>
        <end position="95"/>
    </location>
</feature>
<evidence type="ECO:0000313" key="4">
    <source>
        <dbReference type="Proteomes" id="UP001189429"/>
    </source>
</evidence>
<evidence type="ECO:0000313" key="3">
    <source>
        <dbReference type="EMBL" id="CAK0839648.1"/>
    </source>
</evidence>
<dbReference type="Gene3D" id="2.30.22.10">
    <property type="entry name" value="Head domain of nucleotide exchange factor GrpE"/>
    <property type="match status" value="1"/>
</dbReference>
<protein>
    <recommendedName>
        <fullName evidence="5">GrpE protein homolog</fullName>
    </recommendedName>
</protein>
<proteinExistence type="predicted"/>
<reference evidence="3" key="1">
    <citation type="submission" date="2023-10" db="EMBL/GenBank/DDBJ databases">
        <authorList>
            <person name="Chen Y."/>
            <person name="Shah S."/>
            <person name="Dougan E. K."/>
            <person name="Thang M."/>
            <person name="Chan C."/>
        </authorList>
    </citation>
    <scope>NUCLEOTIDE SEQUENCE [LARGE SCALE GENOMIC DNA]</scope>
</reference>
<sequence length="238" mass="25919">MLTSLGPWSVCPFMCVCVCSWAPVFPAPTKTSQELPLQGPPGPPWTFTRPGRGGPLHQVLPAAGGEPAAGGRHQGRGRTLRGDDPRHLQAEEPREARRRGRRRPSPRRCWRSWTTSSSRCARAAWTSDGVRPIAEKLEAKLRALGLERVETVGAPFDPRRHEAAGRREAPGFGAEVVCEESCGPAGCWRTAWCAPRWSPWLRSARALAAGRRVCSRAAPRFHTASSSSCPRPPPLLAG</sequence>
<comment type="caution">
    <text evidence="3">The sequence shown here is derived from an EMBL/GenBank/DDBJ whole genome shotgun (WGS) entry which is preliminary data.</text>
</comment>
<organism evidence="3 4">
    <name type="scientific">Prorocentrum cordatum</name>
    <dbReference type="NCBI Taxonomy" id="2364126"/>
    <lineage>
        <taxon>Eukaryota</taxon>
        <taxon>Sar</taxon>
        <taxon>Alveolata</taxon>
        <taxon>Dinophyceae</taxon>
        <taxon>Prorocentrales</taxon>
        <taxon>Prorocentraceae</taxon>
        <taxon>Prorocentrum</taxon>
    </lineage>
</organism>
<feature type="compositionally biased region" description="Low complexity" evidence="1">
    <location>
        <begin position="61"/>
        <end position="71"/>
    </location>
</feature>
<dbReference type="Proteomes" id="UP001189429">
    <property type="component" value="Unassembled WGS sequence"/>
</dbReference>
<feature type="region of interest" description="Disordered" evidence="1">
    <location>
        <begin position="30"/>
        <end position="111"/>
    </location>
</feature>
<name>A0ABN9T4F9_9DINO</name>
<feature type="chain" id="PRO_5045395880" description="GrpE protein homolog" evidence="2">
    <location>
        <begin position="27"/>
        <end position="238"/>
    </location>
</feature>
<evidence type="ECO:0008006" key="5">
    <source>
        <dbReference type="Google" id="ProtNLM"/>
    </source>
</evidence>
<dbReference type="EMBL" id="CAUYUJ010014311">
    <property type="protein sequence ID" value="CAK0839648.1"/>
    <property type="molecule type" value="Genomic_DNA"/>
</dbReference>
<keyword evidence="4" id="KW-1185">Reference proteome</keyword>
<gene>
    <name evidence="3" type="ORF">PCOR1329_LOCUS35283</name>
</gene>
<keyword evidence="2" id="KW-0732">Signal</keyword>